<keyword evidence="6" id="KW-0539">Nucleus</keyword>
<evidence type="ECO:0000313" key="9">
    <source>
        <dbReference type="EnsemblProtists" id="Phyra75931"/>
    </source>
</evidence>
<feature type="region of interest" description="Disordered" evidence="7">
    <location>
        <begin position="450"/>
        <end position="493"/>
    </location>
</feature>
<feature type="compositionally biased region" description="Polar residues" evidence="7">
    <location>
        <begin position="159"/>
        <end position="176"/>
    </location>
</feature>
<evidence type="ECO:0000256" key="6">
    <source>
        <dbReference type="ARBA" id="ARBA00023242"/>
    </source>
</evidence>
<dbReference type="RefSeq" id="XP_067742452.1">
    <property type="nucleotide sequence ID" value="XM_067894811.1"/>
</dbReference>
<dbReference type="GO" id="GO:0003700">
    <property type="term" value="F:DNA-binding transcription factor activity"/>
    <property type="evidence" value="ECO:0007669"/>
    <property type="project" value="InterPro"/>
</dbReference>
<dbReference type="HOGENOM" id="CLU_048677_0_0_1"/>
<feature type="compositionally biased region" description="Polar residues" evidence="7">
    <location>
        <begin position="212"/>
        <end position="235"/>
    </location>
</feature>
<name>H3GIN1_PHYRM</name>
<dbReference type="STRING" id="164328.H3GIN1"/>
<protein>
    <recommendedName>
        <fullName evidence="8">RWP-RK domain-containing protein</fullName>
    </recommendedName>
</protein>
<feature type="compositionally biased region" description="Low complexity" evidence="7">
    <location>
        <begin position="184"/>
        <end position="203"/>
    </location>
</feature>
<dbReference type="eggNOG" id="ENOG502S35F">
    <property type="taxonomic scope" value="Eukaryota"/>
</dbReference>
<dbReference type="OrthoDB" id="6270329at2759"/>
<dbReference type="PANTHER" id="PTHR46373:SF2">
    <property type="entry name" value="RWP-RK DOMAIN-CONTAINING PROTEIN"/>
    <property type="match status" value="1"/>
</dbReference>
<evidence type="ECO:0000256" key="7">
    <source>
        <dbReference type="SAM" id="MobiDB-lite"/>
    </source>
</evidence>
<reference evidence="10" key="1">
    <citation type="journal article" date="2006" name="Science">
        <title>Phytophthora genome sequences uncover evolutionary origins and mechanisms of pathogenesis.</title>
        <authorList>
            <person name="Tyler B.M."/>
            <person name="Tripathy S."/>
            <person name="Zhang X."/>
            <person name="Dehal P."/>
            <person name="Jiang R.H."/>
            <person name="Aerts A."/>
            <person name="Arredondo F.D."/>
            <person name="Baxter L."/>
            <person name="Bensasson D."/>
            <person name="Beynon J.L."/>
            <person name="Chapman J."/>
            <person name="Damasceno C.M."/>
            <person name="Dorrance A.E."/>
            <person name="Dou D."/>
            <person name="Dickerman A.W."/>
            <person name="Dubchak I.L."/>
            <person name="Garbelotto M."/>
            <person name="Gijzen M."/>
            <person name="Gordon S.G."/>
            <person name="Govers F."/>
            <person name="Grunwald N.J."/>
            <person name="Huang W."/>
            <person name="Ivors K.L."/>
            <person name="Jones R.W."/>
            <person name="Kamoun S."/>
            <person name="Krampis K."/>
            <person name="Lamour K.H."/>
            <person name="Lee M.K."/>
            <person name="McDonald W.H."/>
            <person name="Medina M."/>
            <person name="Meijer H.J."/>
            <person name="Nordberg E.K."/>
            <person name="Maclean D.J."/>
            <person name="Ospina-Giraldo M.D."/>
            <person name="Morris P.F."/>
            <person name="Phuntumart V."/>
            <person name="Putnam N.H."/>
            <person name="Rash S."/>
            <person name="Rose J.K."/>
            <person name="Sakihama Y."/>
            <person name="Salamov A.A."/>
            <person name="Savidor A."/>
            <person name="Scheuring C.F."/>
            <person name="Smith B.M."/>
            <person name="Sobral B.W."/>
            <person name="Terry A."/>
            <person name="Torto-Alalibo T.A."/>
            <person name="Win J."/>
            <person name="Xu Z."/>
            <person name="Zhang H."/>
            <person name="Grigoriev I.V."/>
            <person name="Rokhsar D.S."/>
            <person name="Boore J.L."/>
        </authorList>
    </citation>
    <scope>NUCLEOTIDE SEQUENCE [LARGE SCALE GENOMIC DNA]</scope>
    <source>
        <strain evidence="10">Pr102</strain>
    </source>
</reference>
<evidence type="ECO:0000256" key="4">
    <source>
        <dbReference type="ARBA" id="ARBA00023125"/>
    </source>
</evidence>
<dbReference type="InterPro" id="IPR003035">
    <property type="entry name" value="RWP-RK_dom"/>
</dbReference>
<dbReference type="GeneID" id="94230587"/>
<dbReference type="EnsemblProtists" id="Phyra75931">
    <property type="protein sequence ID" value="Phyra75931"/>
    <property type="gene ID" value="Phyra75931"/>
</dbReference>
<dbReference type="Pfam" id="PF02042">
    <property type="entry name" value="RWP-RK"/>
    <property type="match status" value="1"/>
</dbReference>
<sequence length="493" mass="54147">MPTWTPVVILGGPSDASDNSDSDSPSTLVRTYNSRIKPMDAQNGDNRRRRRRRPGESVPGSPLMNSEAYTSADHGSSAPATTPPEQHRTPLAPLSLLTVDHNHAPTTRSPSSPNTARHTGKRRASGEMIHHEEESKATQPTTPQAGNEIRRPDLPAQGVVSTAAHTSSSQVEQELTPTAVEPHTSTQRVSTRRTTTTARWSPSMAGGREQSSETAPQRGSKATSQRPRSSATSAVTRLARPISNATRNINFDMLQPHFERPLQQAADSFGVCTTLLKKICRRNGISNWPYRKICGLRKSIASMAKQVNYFDGDQKRAYADQLEKLEHELQAYLRTGNEPTEDLLRALQVEAASAATEDKHTQPEVIGSENEEKEAQQVPAWTTRPSIAQPQHSTTQIAHTPHEIQTTPPDTQFGGDSWNSRPQGPTVQFPTIAAQHRALPSIASILQLQSYSSPSRAASTHDPRATSHVPQYEADPRQPPQWRYFPPTNDDAV</sequence>
<dbReference type="EMBL" id="DS566012">
    <property type="status" value="NOT_ANNOTATED_CDS"/>
    <property type="molecule type" value="Genomic_DNA"/>
</dbReference>
<comment type="function">
    <text evidence="1">Putative transcription factor.</text>
</comment>
<feature type="region of interest" description="Disordered" evidence="7">
    <location>
        <begin position="1"/>
        <end position="235"/>
    </location>
</feature>
<feature type="domain" description="RWP-RK" evidence="8">
    <location>
        <begin position="231"/>
        <end position="316"/>
    </location>
</feature>
<keyword evidence="3" id="KW-0175">Coiled coil</keyword>
<feature type="region of interest" description="Disordered" evidence="7">
    <location>
        <begin position="354"/>
        <end position="427"/>
    </location>
</feature>
<feature type="compositionally biased region" description="Polar residues" evidence="7">
    <location>
        <begin position="379"/>
        <end position="410"/>
    </location>
</feature>
<feature type="compositionally biased region" description="Polar residues" evidence="7">
    <location>
        <begin position="104"/>
        <end position="117"/>
    </location>
</feature>
<keyword evidence="5" id="KW-0804">Transcription</keyword>
<reference evidence="9" key="2">
    <citation type="submission" date="2015-06" db="UniProtKB">
        <authorList>
            <consortium name="EnsemblProtists"/>
        </authorList>
    </citation>
    <scope>IDENTIFICATION</scope>
    <source>
        <strain evidence="9">Pr102</strain>
    </source>
</reference>
<keyword evidence="10" id="KW-1185">Reference proteome</keyword>
<evidence type="ECO:0000256" key="5">
    <source>
        <dbReference type="ARBA" id="ARBA00023163"/>
    </source>
</evidence>
<proteinExistence type="predicted"/>
<dbReference type="VEuPathDB" id="FungiDB:KRP23_9275"/>
<evidence type="ECO:0000313" key="10">
    <source>
        <dbReference type="Proteomes" id="UP000005238"/>
    </source>
</evidence>
<keyword evidence="2" id="KW-0805">Transcription regulation</keyword>
<organism evidence="9 10">
    <name type="scientific">Phytophthora ramorum</name>
    <name type="common">Sudden oak death agent</name>
    <dbReference type="NCBI Taxonomy" id="164328"/>
    <lineage>
        <taxon>Eukaryota</taxon>
        <taxon>Sar</taxon>
        <taxon>Stramenopiles</taxon>
        <taxon>Oomycota</taxon>
        <taxon>Peronosporomycetes</taxon>
        <taxon>Peronosporales</taxon>
        <taxon>Peronosporaceae</taxon>
        <taxon>Phytophthora</taxon>
    </lineage>
</organism>
<feature type="compositionally biased region" description="Basic and acidic residues" evidence="7">
    <location>
        <begin position="124"/>
        <end position="136"/>
    </location>
</feature>
<dbReference type="VEuPathDB" id="FungiDB:KRP22_1809"/>
<evidence type="ECO:0000256" key="2">
    <source>
        <dbReference type="ARBA" id="ARBA00023015"/>
    </source>
</evidence>
<keyword evidence="4" id="KW-0238">DNA-binding</keyword>
<dbReference type="Proteomes" id="UP000005238">
    <property type="component" value="Unassembled WGS sequence"/>
</dbReference>
<evidence type="ECO:0000259" key="8">
    <source>
        <dbReference type="PROSITE" id="PS51519"/>
    </source>
</evidence>
<accession>H3GIN1</accession>
<dbReference type="InterPro" id="IPR044607">
    <property type="entry name" value="RKD-like"/>
</dbReference>
<dbReference type="PROSITE" id="PS51519">
    <property type="entry name" value="RWP_RK"/>
    <property type="match status" value="1"/>
</dbReference>
<dbReference type="PANTHER" id="PTHR46373">
    <property type="entry name" value="PROTEIN RKD4"/>
    <property type="match status" value="1"/>
</dbReference>
<dbReference type="GO" id="GO:0003677">
    <property type="term" value="F:DNA binding"/>
    <property type="evidence" value="ECO:0007669"/>
    <property type="project" value="UniProtKB-KW"/>
</dbReference>
<dbReference type="OMA" id="WSPSMAG"/>
<feature type="compositionally biased region" description="Low complexity" evidence="7">
    <location>
        <begin position="14"/>
        <end position="26"/>
    </location>
</feature>
<dbReference type="AlphaFoldDB" id="H3GIN1"/>
<evidence type="ECO:0000256" key="3">
    <source>
        <dbReference type="ARBA" id="ARBA00023054"/>
    </source>
</evidence>
<feature type="compositionally biased region" description="Polar residues" evidence="7">
    <location>
        <begin position="417"/>
        <end position="427"/>
    </location>
</feature>
<evidence type="ECO:0000256" key="1">
    <source>
        <dbReference type="ARBA" id="ARBA00004049"/>
    </source>
</evidence>
<dbReference type="InParanoid" id="H3GIN1"/>